<accession>A0A2A6E081</accession>
<gene>
    <name evidence="1" type="ORF">BLM47_06800</name>
</gene>
<evidence type="ECO:0008006" key="3">
    <source>
        <dbReference type="Google" id="ProtNLM"/>
    </source>
</evidence>
<comment type="caution">
    <text evidence="1">The sequence shown here is derived from an EMBL/GenBank/DDBJ whole genome shotgun (WGS) entry which is preliminary data.</text>
</comment>
<name>A0A2A6E081_9BACL</name>
<evidence type="ECO:0000313" key="2">
    <source>
        <dbReference type="Proteomes" id="UP000243688"/>
    </source>
</evidence>
<dbReference type="EMBL" id="MOXJ01000014">
    <property type="protein sequence ID" value="PDO10441.1"/>
    <property type="molecule type" value="Genomic_DNA"/>
</dbReference>
<dbReference type="AlphaFoldDB" id="A0A2A6E081"/>
<sequence>MLLYRLSADVSGKTVQVVVAAENDAQAFERAEVLLDKQLIMPSMRGPLALVEKKPLVAGAGFVIEAADR</sequence>
<evidence type="ECO:0000313" key="1">
    <source>
        <dbReference type="EMBL" id="PDO10441.1"/>
    </source>
</evidence>
<reference evidence="1 2" key="1">
    <citation type="submission" date="2016-12" db="EMBL/GenBank/DDBJ databases">
        <title>Candidatus Reconcilibacillus cellulovorans genome.</title>
        <authorList>
            <person name="Kolinko S."/>
            <person name="Wu Y.-W."/>
            <person name="Tachea F."/>
            <person name="Denzel E."/>
            <person name="Hiras J."/>
            <person name="Baecker N."/>
            <person name="Chan L.J."/>
            <person name="Eichorst S.A."/>
            <person name="Frey D."/>
            <person name="Adams P.D."/>
            <person name="Pray T."/>
            <person name="Tanjore D."/>
            <person name="Petzold C.J."/>
            <person name="Gladden J.M."/>
            <person name="Simmons B.A."/>
            <person name="Singer S.W."/>
        </authorList>
    </citation>
    <scope>NUCLEOTIDE SEQUENCE [LARGE SCALE GENOMIC DNA]</scope>
    <source>
        <strain evidence="1">JTherm</strain>
    </source>
</reference>
<dbReference type="InterPro" id="IPR024998">
    <property type="entry name" value="DUF3906"/>
</dbReference>
<proteinExistence type="predicted"/>
<dbReference type="Proteomes" id="UP000243688">
    <property type="component" value="Unassembled WGS sequence"/>
</dbReference>
<protein>
    <recommendedName>
        <fullName evidence="3">DUF3906 domain-containing protein</fullName>
    </recommendedName>
</protein>
<dbReference type="Pfam" id="PF13046">
    <property type="entry name" value="DUF3906"/>
    <property type="match status" value="1"/>
</dbReference>
<organism evidence="1 2">
    <name type="scientific">Candidatus Reconcilbacillus cellulovorans</name>
    <dbReference type="NCBI Taxonomy" id="1906605"/>
    <lineage>
        <taxon>Bacteria</taxon>
        <taxon>Bacillati</taxon>
        <taxon>Bacillota</taxon>
        <taxon>Bacilli</taxon>
        <taxon>Bacillales</taxon>
        <taxon>Paenibacillaceae</taxon>
        <taxon>Candidatus Reconcilbacillus</taxon>
    </lineage>
</organism>